<evidence type="ECO:0000313" key="1">
    <source>
        <dbReference type="EMBL" id="KAJ7019731.1"/>
    </source>
</evidence>
<accession>A0AAD6WQB3</accession>
<dbReference type="EMBL" id="JARJCM010000285">
    <property type="protein sequence ID" value="KAJ7019731.1"/>
    <property type="molecule type" value="Genomic_DNA"/>
</dbReference>
<gene>
    <name evidence="1" type="ORF">C8F04DRAFT_1146905</name>
</gene>
<keyword evidence="2" id="KW-1185">Reference proteome</keyword>
<evidence type="ECO:0000313" key="2">
    <source>
        <dbReference type="Proteomes" id="UP001218188"/>
    </source>
</evidence>
<sequence>MRFDDLRRELARVEAALGSIEPDADTSSLVERKAVAKLQLDSVVYPVLTLPGEITSEIFLKCGEPEYLAGVPSARAAPLLLLRICRAWTSIALSTPALWTHLSTGTGYRTGDTLEPKGQGIDRWLGRASALPISLYFYGAGEMWHKYVKTLLHRQASRLGTLCLMQDFDVSTLGEPVQFPILQSLTLERTSSDGLIRTFRDTPQLREVSLPAGYSIGPRKVALPWHQLTTFSAKSVLIVDCLQVLRDCPLLRKCSLGSILEAEDRPVFPTVHRTLEELSLERGSAEILHFLDLPALRALTLKGVTLWGALFSDFLRRSSNSLRVLTYDEDASNVLSLEWFRIASRLVEVTLDTAKMDFIHTLLLELDRSAHPKFLPDLHHLELVTTHHFTIDAPVIAALQSRRPIREPVIASLEGESNAAKAEADRDITRRREREPKTATLESLGLIRLCHNYDLDWEEIGEIDWDALYILGVEGMDIYVGSDKENFLWEW</sequence>
<proteinExistence type="predicted"/>
<dbReference type="Proteomes" id="UP001218188">
    <property type="component" value="Unassembled WGS sequence"/>
</dbReference>
<comment type="caution">
    <text evidence="1">The sequence shown here is derived from an EMBL/GenBank/DDBJ whole genome shotgun (WGS) entry which is preliminary data.</text>
</comment>
<organism evidence="1 2">
    <name type="scientific">Mycena alexandri</name>
    <dbReference type="NCBI Taxonomy" id="1745969"/>
    <lineage>
        <taxon>Eukaryota</taxon>
        <taxon>Fungi</taxon>
        <taxon>Dikarya</taxon>
        <taxon>Basidiomycota</taxon>
        <taxon>Agaricomycotina</taxon>
        <taxon>Agaricomycetes</taxon>
        <taxon>Agaricomycetidae</taxon>
        <taxon>Agaricales</taxon>
        <taxon>Marasmiineae</taxon>
        <taxon>Mycenaceae</taxon>
        <taxon>Mycena</taxon>
    </lineage>
</organism>
<evidence type="ECO:0008006" key="3">
    <source>
        <dbReference type="Google" id="ProtNLM"/>
    </source>
</evidence>
<reference evidence="1" key="1">
    <citation type="submission" date="2023-03" db="EMBL/GenBank/DDBJ databases">
        <title>Massive genome expansion in bonnet fungi (Mycena s.s.) driven by repeated elements and novel gene families across ecological guilds.</title>
        <authorList>
            <consortium name="Lawrence Berkeley National Laboratory"/>
            <person name="Harder C.B."/>
            <person name="Miyauchi S."/>
            <person name="Viragh M."/>
            <person name="Kuo A."/>
            <person name="Thoen E."/>
            <person name="Andreopoulos B."/>
            <person name="Lu D."/>
            <person name="Skrede I."/>
            <person name="Drula E."/>
            <person name="Henrissat B."/>
            <person name="Morin E."/>
            <person name="Kohler A."/>
            <person name="Barry K."/>
            <person name="LaButti K."/>
            <person name="Morin E."/>
            <person name="Salamov A."/>
            <person name="Lipzen A."/>
            <person name="Mereny Z."/>
            <person name="Hegedus B."/>
            <person name="Baldrian P."/>
            <person name="Stursova M."/>
            <person name="Weitz H."/>
            <person name="Taylor A."/>
            <person name="Grigoriev I.V."/>
            <person name="Nagy L.G."/>
            <person name="Martin F."/>
            <person name="Kauserud H."/>
        </authorList>
    </citation>
    <scope>NUCLEOTIDE SEQUENCE</scope>
    <source>
        <strain evidence="1">CBHHK200</strain>
    </source>
</reference>
<name>A0AAD6WQB3_9AGAR</name>
<protein>
    <recommendedName>
        <fullName evidence="3">F-box domain-containing protein</fullName>
    </recommendedName>
</protein>
<dbReference type="AlphaFoldDB" id="A0AAD6WQB3"/>